<name>A0A814K3C6_9BILA</name>
<dbReference type="Proteomes" id="UP000663879">
    <property type="component" value="Unassembled WGS sequence"/>
</dbReference>
<sequence length="147" mass="16537">MINSKKIKIGACYVRVSPWRFEKCLRCSAVGHSHKVCKITDPKKFRCANCGGDHAACSKVCPELNKVVEEKKKKLEQKMATKTQQFTRVYSNYKAPLKHNNLQYNNLVNIVKLIIELFKNPSNITASVNEDPASILNLISSNLGQDA</sequence>
<evidence type="ECO:0000313" key="1">
    <source>
        <dbReference type="EMBL" id="CAF1046006.1"/>
    </source>
</evidence>
<gene>
    <name evidence="1" type="ORF">OXX778_LOCUS18588</name>
</gene>
<reference evidence="1" key="1">
    <citation type="submission" date="2021-02" db="EMBL/GenBank/DDBJ databases">
        <authorList>
            <person name="Nowell W R."/>
        </authorList>
    </citation>
    <scope>NUCLEOTIDE SEQUENCE</scope>
    <source>
        <strain evidence="1">Ploen Becks lab</strain>
    </source>
</reference>
<dbReference type="EMBL" id="CAJNOC010005222">
    <property type="protein sequence ID" value="CAF1046006.1"/>
    <property type="molecule type" value="Genomic_DNA"/>
</dbReference>
<accession>A0A814K3C6</accession>
<protein>
    <recommendedName>
        <fullName evidence="3">Nucleic-acid-binding protein from mobile element jockey</fullName>
    </recommendedName>
</protein>
<dbReference type="OrthoDB" id="8057216at2759"/>
<evidence type="ECO:0000313" key="2">
    <source>
        <dbReference type="Proteomes" id="UP000663879"/>
    </source>
</evidence>
<organism evidence="1 2">
    <name type="scientific">Brachionus calyciflorus</name>
    <dbReference type="NCBI Taxonomy" id="104777"/>
    <lineage>
        <taxon>Eukaryota</taxon>
        <taxon>Metazoa</taxon>
        <taxon>Spiralia</taxon>
        <taxon>Gnathifera</taxon>
        <taxon>Rotifera</taxon>
        <taxon>Eurotatoria</taxon>
        <taxon>Monogononta</taxon>
        <taxon>Pseudotrocha</taxon>
        <taxon>Ploima</taxon>
        <taxon>Brachionidae</taxon>
        <taxon>Brachionus</taxon>
    </lineage>
</organism>
<proteinExistence type="predicted"/>
<comment type="caution">
    <text evidence="1">The sequence shown here is derived from an EMBL/GenBank/DDBJ whole genome shotgun (WGS) entry which is preliminary data.</text>
</comment>
<keyword evidence="2" id="KW-1185">Reference proteome</keyword>
<feature type="non-terminal residue" evidence="1">
    <location>
        <position position="1"/>
    </location>
</feature>
<dbReference type="AlphaFoldDB" id="A0A814K3C6"/>
<evidence type="ECO:0008006" key="3">
    <source>
        <dbReference type="Google" id="ProtNLM"/>
    </source>
</evidence>